<dbReference type="AlphaFoldDB" id="A0A914XDR2"/>
<evidence type="ECO:0000256" key="7">
    <source>
        <dbReference type="PIRSR" id="PIRSR602401-1"/>
    </source>
</evidence>
<dbReference type="InterPro" id="IPR017972">
    <property type="entry name" value="Cyt_P450_CS"/>
</dbReference>
<evidence type="ECO:0000256" key="3">
    <source>
        <dbReference type="ARBA" id="ARBA00022723"/>
    </source>
</evidence>
<dbReference type="PROSITE" id="PS00086">
    <property type="entry name" value="CYTOCHROME_P450"/>
    <property type="match status" value="1"/>
</dbReference>
<dbReference type="PANTHER" id="PTHR24300">
    <property type="entry name" value="CYTOCHROME P450 508A4-RELATED"/>
    <property type="match status" value="1"/>
</dbReference>
<dbReference type="WBParaSite" id="PSAMB.scaffold801size41141.g8877.t1">
    <property type="protein sequence ID" value="PSAMB.scaffold801size41141.g8877.t1"/>
    <property type="gene ID" value="PSAMB.scaffold801size41141.g8877"/>
</dbReference>
<evidence type="ECO:0000256" key="2">
    <source>
        <dbReference type="ARBA" id="ARBA00010617"/>
    </source>
</evidence>
<keyword evidence="5 7" id="KW-0408">Iron</keyword>
<reference evidence="10" key="1">
    <citation type="submission" date="2022-11" db="UniProtKB">
        <authorList>
            <consortium name="WormBaseParasite"/>
        </authorList>
    </citation>
    <scope>IDENTIFICATION</scope>
</reference>
<dbReference type="GO" id="GO:0006805">
    <property type="term" value="P:xenobiotic metabolic process"/>
    <property type="evidence" value="ECO:0007669"/>
    <property type="project" value="TreeGrafter"/>
</dbReference>
<evidence type="ECO:0000313" key="9">
    <source>
        <dbReference type="Proteomes" id="UP000887566"/>
    </source>
</evidence>
<dbReference type="SUPFAM" id="SSF48264">
    <property type="entry name" value="Cytochrome P450"/>
    <property type="match status" value="1"/>
</dbReference>
<dbReference type="InterPro" id="IPR036396">
    <property type="entry name" value="Cyt_P450_sf"/>
</dbReference>
<dbReference type="InterPro" id="IPR050182">
    <property type="entry name" value="Cytochrome_P450_fam2"/>
</dbReference>
<proteinExistence type="inferred from homology"/>
<dbReference type="Pfam" id="PF00067">
    <property type="entry name" value="p450"/>
    <property type="match status" value="1"/>
</dbReference>
<protein>
    <submittedName>
        <fullName evidence="10">Cytochrome P450</fullName>
    </submittedName>
</protein>
<dbReference type="GO" id="GO:0005506">
    <property type="term" value="F:iron ion binding"/>
    <property type="evidence" value="ECO:0007669"/>
    <property type="project" value="InterPro"/>
</dbReference>
<accession>A0A914XDR2</accession>
<dbReference type="InterPro" id="IPR001128">
    <property type="entry name" value="Cyt_P450"/>
</dbReference>
<sequence length="498" mass="56965">MFVVFALGAIIAYFVYEFVRYVKKFPPGPFPLPVLGNILSLDPNAPHESIAKYAKTYGPVFTVWIPQPNIVITDYELIKEALIKEGDNYAGRFRGNIFTLVSKGNYGMVLSEGNEWKEQRRFALHVLRNFGFGRNLMEDKIMSSTTRLTDEITQIINDSPSKMAVTDLSWPMQEAIGNIINSMLLGYYFEKDDPRFIKLTKMIAQNFENVRKPGLLLVEGYFWLRHIPFTGHMGLDALMENVHRVCEFMTNEIETRKKELGDSDEPTDFVNAYLQEMARRKAAGEDMGHFSDWQLLLTMLDIWVAGMETTVTTMKWALLFMVHYPDVQRKVQAELDKVVGKDRHVTMADKSSLPYTNATIVELQRCANIIPFNVQHKVFDETTLNGLVIPAGATIIPQVHTVHEDPKLFPNPKKFDPERFLDKVHEKVINTDHVIPFSLGKRACLGESLARMELFLIFSTLLQKFEFSAPEGRPLPSLKPKFGITLTPEPYEVQVTMR</sequence>
<evidence type="ECO:0000256" key="6">
    <source>
        <dbReference type="ARBA" id="ARBA00023033"/>
    </source>
</evidence>
<keyword evidence="7 8" id="KW-0349">Heme</keyword>
<evidence type="ECO:0000256" key="8">
    <source>
        <dbReference type="RuleBase" id="RU000461"/>
    </source>
</evidence>
<evidence type="ECO:0000256" key="4">
    <source>
        <dbReference type="ARBA" id="ARBA00023002"/>
    </source>
</evidence>
<keyword evidence="9" id="KW-1185">Reference proteome</keyword>
<dbReference type="GO" id="GO:0005737">
    <property type="term" value="C:cytoplasm"/>
    <property type="evidence" value="ECO:0007669"/>
    <property type="project" value="TreeGrafter"/>
</dbReference>
<comment type="cofactor">
    <cofactor evidence="1 7">
        <name>heme</name>
        <dbReference type="ChEBI" id="CHEBI:30413"/>
    </cofactor>
</comment>
<keyword evidence="6 8" id="KW-0503">Monooxygenase</keyword>
<keyword evidence="3 7" id="KW-0479">Metal-binding</keyword>
<comment type="similarity">
    <text evidence="2 8">Belongs to the cytochrome P450 family.</text>
</comment>
<dbReference type="InterPro" id="IPR002401">
    <property type="entry name" value="Cyt_P450_E_grp-I"/>
</dbReference>
<feature type="binding site" description="axial binding residue" evidence="7">
    <location>
        <position position="444"/>
    </location>
    <ligand>
        <name>heme</name>
        <dbReference type="ChEBI" id="CHEBI:30413"/>
    </ligand>
    <ligandPart>
        <name>Fe</name>
        <dbReference type="ChEBI" id="CHEBI:18248"/>
    </ligandPart>
</feature>
<keyword evidence="4 8" id="KW-0560">Oxidoreductase</keyword>
<dbReference type="FunFam" id="1.10.630.10:FF:000036">
    <property type="entry name" value="CYtochrome P450 family"/>
    <property type="match status" value="1"/>
</dbReference>
<dbReference type="GO" id="GO:0016712">
    <property type="term" value="F:oxidoreductase activity, acting on paired donors, with incorporation or reduction of molecular oxygen, reduced flavin or flavoprotein as one donor, and incorporation of one atom of oxygen"/>
    <property type="evidence" value="ECO:0007669"/>
    <property type="project" value="TreeGrafter"/>
</dbReference>
<evidence type="ECO:0000256" key="5">
    <source>
        <dbReference type="ARBA" id="ARBA00023004"/>
    </source>
</evidence>
<evidence type="ECO:0000313" key="10">
    <source>
        <dbReference type="WBParaSite" id="PSAMB.scaffold801size41141.g8877.t1"/>
    </source>
</evidence>
<name>A0A914XDR2_9BILA</name>
<evidence type="ECO:0000256" key="1">
    <source>
        <dbReference type="ARBA" id="ARBA00001971"/>
    </source>
</evidence>
<dbReference type="PRINTS" id="PR00463">
    <property type="entry name" value="EP450I"/>
</dbReference>
<dbReference type="PANTHER" id="PTHR24300:SF375">
    <property type="entry name" value="CYTOCHROME P450 FAMILY"/>
    <property type="match status" value="1"/>
</dbReference>
<organism evidence="9 10">
    <name type="scientific">Plectus sambesii</name>
    <dbReference type="NCBI Taxonomy" id="2011161"/>
    <lineage>
        <taxon>Eukaryota</taxon>
        <taxon>Metazoa</taxon>
        <taxon>Ecdysozoa</taxon>
        <taxon>Nematoda</taxon>
        <taxon>Chromadorea</taxon>
        <taxon>Plectida</taxon>
        <taxon>Plectina</taxon>
        <taxon>Plectoidea</taxon>
        <taxon>Plectidae</taxon>
        <taxon>Plectus</taxon>
    </lineage>
</organism>
<dbReference type="PRINTS" id="PR00385">
    <property type="entry name" value="P450"/>
</dbReference>
<dbReference type="Proteomes" id="UP000887566">
    <property type="component" value="Unplaced"/>
</dbReference>
<dbReference type="Gene3D" id="1.10.630.10">
    <property type="entry name" value="Cytochrome P450"/>
    <property type="match status" value="1"/>
</dbReference>
<dbReference type="GO" id="GO:0006082">
    <property type="term" value="P:organic acid metabolic process"/>
    <property type="evidence" value="ECO:0007669"/>
    <property type="project" value="TreeGrafter"/>
</dbReference>
<dbReference type="GO" id="GO:0020037">
    <property type="term" value="F:heme binding"/>
    <property type="evidence" value="ECO:0007669"/>
    <property type="project" value="InterPro"/>
</dbReference>